<keyword evidence="3" id="KW-1185">Reference proteome</keyword>
<gene>
    <name evidence="2" type="ORF">V7V80_23640</name>
</gene>
<feature type="chain" id="PRO_5045491640" description="MucB/RseB-like sigma(E) regulatory protein" evidence="1">
    <location>
        <begin position="24"/>
        <end position="342"/>
    </location>
</feature>
<name>A0ABU8RCR8_9PSED</name>
<dbReference type="Proteomes" id="UP001377692">
    <property type="component" value="Unassembled WGS sequence"/>
</dbReference>
<evidence type="ECO:0000256" key="1">
    <source>
        <dbReference type="SAM" id="SignalP"/>
    </source>
</evidence>
<keyword evidence="1" id="KW-0732">Signal</keyword>
<dbReference type="EMBL" id="JBBHLD010000031">
    <property type="protein sequence ID" value="MEJ5907684.1"/>
    <property type="molecule type" value="Genomic_DNA"/>
</dbReference>
<protein>
    <recommendedName>
        <fullName evidence="4">MucB/RseB-like sigma(E) regulatory protein</fullName>
    </recommendedName>
</protein>
<reference evidence="2 3" key="1">
    <citation type="submission" date="2024-02" db="EMBL/GenBank/DDBJ databases">
        <title>Identification of pathogenicity and growth-promoting functions of Pseudomonas putida variants.</title>
        <authorList>
            <person name="Sun J."/>
        </authorList>
    </citation>
    <scope>NUCLEOTIDE SEQUENCE [LARGE SCALE GENOMIC DNA]</scope>
    <source>
        <strain evidence="2 3">A04</strain>
    </source>
</reference>
<organism evidence="2 3">
    <name type="scientific">Pseudomonas kermanshahensis</name>
    <dbReference type="NCBI Taxonomy" id="2745482"/>
    <lineage>
        <taxon>Bacteria</taxon>
        <taxon>Pseudomonadati</taxon>
        <taxon>Pseudomonadota</taxon>
        <taxon>Gammaproteobacteria</taxon>
        <taxon>Pseudomonadales</taxon>
        <taxon>Pseudomonadaceae</taxon>
        <taxon>Pseudomonas</taxon>
    </lineage>
</organism>
<proteinExistence type="predicted"/>
<dbReference type="RefSeq" id="WP_186703219.1">
    <property type="nucleotide sequence ID" value="NZ_JABWRY020000001.1"/>
</dbReference>
<sequence length="342" mass="37806">MATLSRLLLIGVSTIFVSSFSHAQAGSAAAIAAHSQIMSAFEASVATHAEPNFSILKALDFKSQSYQETVQRLGVRFTYPQGFEIDEQRDLLYVLRYSNGRPARAVIEKYRWSSGELLSTYIIPEPQASVSEGLVVTQEEGGDVVFLRSDSALTRYRLVDDQSGFGTTQKLEAVASNVAQSFYHKGGEWYVEKFKTPEDALGQSRGQYSVLDSSFKHVRDVNFAPQYSGYRNSEQLNLPKHQGFAVTDNGYAMTMGGYWSSRMKATPYHYFGVNLFDRHGKIVKSEYIAPEALVSQLSAMGIQADTVENEGIQALSNGKLVTLQVVRTGNRSGKLLFLTLSP</sequence>
<accession>A0ABU8RCR8</accession>
<evidence type="ECO:0000313" key="2">
    <source>
        <dbReference type="EMBL" id="MEJ5907684.1"/>
    </source>
</evidence>
<evidence type="ECO:0008006" key="4">
    <source>
        <dbReference type="Google" id="ProtNLM"/>
    </source>
</evidence>
<comment type="caution">
    <text evidence="2">The sequence shown here is derived from an EMBL/GenBank/DDBJ whole genome shotgun (WGS) entry which is preliminary data.</text>
</comment>
<feature type="signal peptide" evidence="1">
    <location>
        <begin position="1"/>
        <end position="23"/>
    </location>
</feature>
<evidence type="ECO:0000313" key="3">
    <source>
        <dbReference type="Proteomes" id="UP001377692"/>
    </source>
</evidence>